<dbReference type="InterPro" id="IPR003886">
    <property type="entry name" value="NIDO_dom"/>
</dbReference>
<feature type="domain" description="NIDO" evidence="9">
    <location>
        <begin position="97"/>
        <end position="253"/>
    </location>
</feature>
<dbReference type="Pfam" id="PF00094">
    <property type="entry name" value="VWD"/>
    <property type="match status" value="1"/>
</dbReference>
<evidence type="ECO:0000259" key="9">
    <source>
        <dbReference type="PROSITE" id="PS51220"/>
    </source>
</evidence>
<keyword evidence="5" id="KW-1015">Disulfide bond</keyword>
<dbReference type="PANTHER" id="PTHR13802">
    <property type="entry name" value="MUCIN 4-RELATED"/>
    <property type="match status" value="1"/>
</dbReference>
<dbReference type="SMART" id="SM00539">
    <property type="entry name" value="NIDO"/>
    <property type="match status" value="1"/>
</dbReference>
<feature type="signal peptide" evidence="7">
    <location>
        <begin position="1"/>
        <end position="19"/>
    </location>
</feature>
<evidence type="ECO:0008006" key="13">
    <source>
        <dbReference type="Google" id="ProtNLM"/>
    </source>
</evidence>
<feature type="chain" id="PRO_5036487593" description="Sushi, nidogen and EGF-like domain-containing protein 1" evidence="7">
    <location>
        <begin position="20"/>
        <end position="1057"/>
    </location>
</feature>
<evidence type="ECO:0000256" key="3">
    <source>
        <dbReference type="ARBA" id="ARBA00022989"/>
    </source>
</evidence>
<name>A0A8W8KU62_MAGGI</name>
<dbReference type="InterPro" id="IPR056619">
    <property type="entry name" value="C8-3_MUC4"/>
</dbReference>
<dbReference type="EnsemblMetazoa" id="G24990.3">
    <property type="protein sequence ID" value="G24990.3:cds"/>
    <property type="gene ID" value="G24990"/>
</dbReference>
<dbReference type="Pfam" id="PF03782">
    <property type="entry name" value="AMOP"/>
    <property type="match status" value="1"/>
</dbReference>
<evidence type="ECO:0000313" key="12">
    <source>
        <dbReference type="Proteomes" id="UP000005408"/>
    </source>
</evidence>
<feature type="transmembrane region" description="Helical" evidence="6">
    <location>
        <begin position="1002"/>
        <end position="1025"/>
    </location>
</feature>
<evidence type="ECO:0000256" key="6">
    <source>
        <dbReference type="SAM" id="Phobius"/>
    </source>
</evidence>
<evidence type="ECO:0000256" key="7">
    <source>
        <dbReference type="SAM" id="SignalP"/>
    </source>
</evidence>
<protein>
    <recommendedName>
        <fullName evidence="13">Sushi, nidogen and EGF-like domain-containing protein 1</fullName>
    </recommendedName>
</protein>
<evidence type="ECO:0000259" key="10">
    <source>
        <dbReference type="PROSITE" id="PS51233"/>
    </source>
</evidence>
<keyword evidence="7" id="KW-0732">Signal</keyword>
<dbReference type="InterPro" id="IPR000436">
    <property type="entry name" value="Sushi_SCR_CCP_dom"/>
</dbReference>
<evidence type="ECO:0000256" key="1">
    <source>
        <dbReference type="ARBA" id="ARBA00004370"/>
    </source>
</evidence>
<evidence type="ECO:0000256" key="5">
    <source>
        <dbReference type="ARBA" id="ARBA00023157"/>
    </source>
</evidence>
<dbReference type="PROSITE" id="PS51220">
    <property type="entry name" value="NIDO"/>
    <property type="match status" value="1"/>
</dbReference>
<dbReference type="SMART" id="SM00216">
    <property type="entry name" value="VWD"/>
    <property type="match status" value="1"/>
</dbReference>
<dbReference type="PROSITE" id="PS50856">
    <property type="entry name" value="AMOP"/>
    <property type="match status" value="1"/>
</dbReference>
<dbReference type="PANTHER" id="PTHR13802:SF59">
    <property type="entry name" value="SUSHI DOMAIN-CONTAINING PROTEIN 2"/>
    <property type="match status" value="1"/>
</dbReference>
<dbReference type="SMART" id="SM00723">
    <property type="entry name" value="AMOP"/>
    <property type="match status" value="1"/>
</dbReference>
<dbReference type="Pfam" id="PF23263">
    <property type="entry name" value="C8-3_MUC4"/>
    <property type="match status" value="1"/>
</dbReference>
<evidence type="ECO:0000256" key="2">
    <source>
        <dbReference type="ARBA" id="ARBA00022692"/>
    </source>
</evidence>
<dbReference type="PROSITE" id="PS51233">
    <property type="entry name" value="VWFD"/>
    <property type="match status" value="1"/>
</dbReference>
<comment type="subcellular location">
    <subcellularLocation>
        <location evidence="1">Membrane</location>
    </subcellularLocation>
</comment>
<sequence length="1057" mass="117508">MRSILVAEYFAFVVGPALGLSLNDLYPFGDQAGDTAMNKNDDGSSPDIPISTLFPFFNHQHTKLIVNTNGVISFLRPVGTYTPNPFPIANDARMIAPFWADIDTTRGGTVWYRETTNDTMLDRATDEVRAYFPDFFRFRASWVFIATWDRVAFFGCSGGGCSKNNTFQAVLITNGQHSFTIYNYEDIQWTTGTASRGNSTTGLGGTPAQVGFNAGDGIVSFTVNASRSPDIVNVDEDSNVDIPGKFAFRIDASDISDGGCNTKGRLTITPRYGPMLGGQYLVISGPCIEPGATIELTFLGLPDKKNCERKTEFSMACITPMFLYTGDAIVQVVIEDQQGDRKTFLGRYTIINPADSKHRAYRHSASDWFSGRQQISWDPDVAELKDDEKVDIHLFYLKEEGNRGLKWQKEILKQGVQRLLGTTELFLPTSGYALAVRVTSSPQRNDQFERGIWSDIFPLALRSDQAYSLCKNWLNTEVQLPPLPSDDVQPCPCTLDQALLDIVRFQPDPDCNIFNRNSQFSRTGNCLHRRDAAHCIRLTDLGQQMDNLCCYDSSNNLIDSRLKEGGSLQRYHYLGGSRIYPYLTNFYFDVLPFLHCCRYTRNGYNVVSGGNIVVAENICPRFFTHREYSSCENYEPPRPARTNGDPHITTLDGYSYTFNGVGEFVYLKTTDGTFQSQIRFEQFRKENGDLVDASVCTAISTQHTNTSGVVEVRLNSIRTADILVDGEIIDFDESNAHQFPGAFVLQIASNDSNINSTKKEFIVSFTEIGIAFKAIASSKVLNILPIVGNKSLAGSLRGLLGDFDENPNNDLQTDSGRILYPNSSTEHIFDDFGVSWRITENSSLFTYEPGKSYDDYQLRSFRPAFSVPTNLPPEVVDLCGTDQECAFDYAVTDSADLAAETLQITVIFNTSVEASYEIKNCANLPSVVGGVWNASSTLEGSNATFSCYPGYEMDGEKDTSTEPAHQATTLTTNVSTGSVTHQTSTLNIKETLRQFDEQFNKILPYVIGGIVVIIVLSVVVGILFLRRSVQLKKMKNIPSGTYTHTDGFTFYSHETNK</sequence>
<dbReference type="Pfam" id="PF06119">
    <property type="entry name" value="NIDO"/>
    <property type="match status" value="1"/>
</dbReference>
<dbReference type="GO" id="GO:0007160">
    <property type="term" value="P:cell-matrix adhesion"/>
    <property type="evidence" value="ECO:0007669"/>
    <property type="project" value="InterPro"/>
</dbReference>
<dbReference type="CDD" id="cd00033">
    <property type="entry name" value="CCP"/>
    <property type="match status" value="1"/>
</dbReference>
<keyword evidence="4 6" id="KW-0472">Membrane</keyword>
<dbReference type="InterPro" id="IPR051495">
    <property type="entry name" value="Epithelial_Barrier/Signaling"/>
</dbReference>
<dbReference type="InterPro" id="IPR005533">
    <property type="entry name" value="AMOP_dom"/>
</dbReference>
<evidence type="ECO:0000313" key="11">
    <source>
        <dbReference type="EnsemblMetazoa" id="G24990.3:cds"/>
    </source>
</evidence>
<accession>A0A8W8KU62</accession>
<dbReference type="AlphaFoldDB" id="A0A8W8KU62"/>
<dbReference type="InterPro" id="IPR001846">
    <property type="entry name" value="VWF_type-D"/>
</dbReference>
<keyword evidence="3 6" id="KW-1133">Transmembrane helix</keyword>
<proteinExistence type="predicted"/>
<dbReference type="Proteomes" id="UP000005408">
    <property type="component" value="Unassembled WGS sequence"/>
</dbReference>
<reference evidence="11" key="1">
    <citation type="submission" date="2022-08" db="UniProtKB">
        <authorList>
            <consortium name="EnsemblMetazoa"/>
        </authorList>
    </citation>
    <scope>IDENTIFICATION</scope>
    <source>
        <strain evidence="11">05x7-T-G4-1.051#20</strain>
    </source>
</reference>
<keyword evidence="12" id="KW-1185">Reference proteome</keyword>
<feature type="domain" description="VWFD" evidence="10">
    <location>
        <begin position="638"/>
        <end position="844"/>
    </location>
</feature>
<organism evidence="11 12">
    <name type="scientific">Magallana gigas</name>
    <name type="common">Pacific oyster</name>
    <name type="synonym">Crassostrea gigas</name>
    <dbReference type="NCBI Taxonomy" id="29159"/>
    <lineage>
        <taxon>Eukaryota</taxon>
        <taxon>Metazoa</taxon>
        <taxon>Spiralia</taxon>
        <taxon>Lophotrochozoa</taxon>
        <taxon>Mollusca</taxon>
        <taxon>Bivalvia</taxon>
        <taxon>Autobranchia</taxon>
        <taxon>Pteriomorphia</taxon>
        <taxon>Ostreida</taxon>
        <taxon>Ostreoidea</taxon>
        <taxon>Ostreidae</taxon>
        <taxon>Magallana</taxon>
    </lineage>
</organism>
<evidence type="ECO:0000259" key="8">
    <source>
        <dbReference type="PROSITE" id="PS50856"/>
    </source>
</evidence>
<feature type="domain" description="AMOP" evidence="8">
    <location>
        <begin position="462"/>
        <end position="626"/>
    </location>
</feature>
<keyword evidence="2 6" id="KW-0812">Transmembrane</keyword>
<evidence type="ECO:0000256" key="4">
    <source>
        <dbReference type="ARBA" id="ARBA00023136"/>
    </source>
</evidence>
<dbReference type="GO" id="GO:0016020">
    <property type="term" value="C:membrane"/>
    <property type="evidence" value="ECO:0007669"/>
    <property type="project" value="UniProtKB-SubCell"/>
</dbReference>